<dbReference type="NCBIfam" id="TIGR03725">
    <property type="entry name" value="T6A_YeaZ"/>
    <property type="match status" value="1"/>
</dbReference>
<evidence type="ECO:0000259" key="2">
    <source>
        <dbReference type="Pfam" id="PF00814"/>
    </source>
</evidence>
<dbReference type="AlphaFoldDB" id="A0A1H5ZB32"/>
<accession>A0A1H5ZB32</accession>
<keyword evidence="4" id="KW-1185">Reference proteome</keyword>
<sequence>MLVLAFDTATAAVTVALYEWIPGAGVRPRAAADAVDARRHAEVLTPAIAGVLAEAGAVPADLSAVAVGVGPGPYTGLRVGLMTARALGEALKIPVHGICSLDAIAWASARDEPFVVATDARRKEVYWARYESARVRTTGPAVSPPAEVLAELGVGPGELPVIGEGAALYPAQLGAAADPLPLLPSAAALAELAVTRLSGADGLPLLPPEPLYLRRPDARAPGPRKKVSQG</sequence>
<evidence type="ECO:0000256" key="1">
    <source>
        <dbReference type="SAM" id="MobiDB-lite"/>
    </source>
</evidence>
<organism evidence="3 4">
    <name type="scientific">Thermomonospora echinospora</name>
    <dbReference type="NCBI Taxonomy" id="1992"/>
    <lineage>
        <taxon>Bacteria</taxon>
        <taxon>Bacillati</taxon>
        <taxon>Actinomycetota</taxon>
        <taxon>Actinomycetes</taxon>
        <taxon>Streptosporangiales</taxon>
        <taxon>Thermomonosporaceae</taxon>
        <taxon>Thermomonospora</taxon>
    </lineage>
</organism>
<gene>
    <name evidence="3" type="ORF">SAMN04489712_104468</name>
</gene>
<dbReference type="Gene3D" id="3.30.420.40">
    <property type="match status" value="2"/>
</dbReference>
<dbReference type="OrthoDB" id="9809995at2"/>
<evidence type="ECO:0000313" key="4">
    <source>
        <dbReference type="Proteomes" id="UP000236723"/>
    </source>
</evidence>
<feature type="region of interest" description="Disordered" evidence="1">
    <location>
        <begin position="208"/>
        <end position="230"/>
    </location>
</feature>
<dbReference type="SUPFAM" id="SSF53067">
    <property type="entry name" value="Actin-like ATPase domain"/>
    <property type="match status" value="2"/>
</dbReference>
<dbReference type="PANTHER" id="PTHR11735">
    <property type="entry name" value="TRNA N6-ADENOSINE THREONYLCARBAMOYLTRANSFERASE"/>
    <property type="match status" value="1"/>
</dbReference>
<name>A0A1H5ZB32_9ACTN</name>
<dbReference type="Proteomes" id="UP000236723">
    <property type="component" value="Unassembled WGS sequence"/>
</dbReference>
<dbReference type="GO" id="GO:0005829">
    <property type="term" value="C:cytosol"/>
    <property type="evidence" value="ECO:0007669"/>
    <property type="project" value="TreeGrafter"/>
</dbReference>
<proteinExistence type="predicted"/>
<feature type="domain" description="Gcp-like" evidence="2">
    <location>
        <begin position="25"/>
        <end position="149"/>
    </location>
</feature>
<reference evidence="4" key="1">
    <citation type="submission" date="2016-10" db="EMBL/GenBank/DDBJ databases">
        <authorList>
            <person name="Varghese N."/>
            <person name="Submissions S."/>
        </authorList>
    </citation>
    <scope>NUCLEOTIDE SEQUENCE [LARGE SCALE GENOMIC DNA]</scope>
    <source>
        <strain evidence="4">DSM 43163</strain>
    </source>
</reference>
<dbReference type="GO" id="GO:0002949">
    <property type="term" value="P:tRNA threonylcarbamoyladenosine modification"/>
    <property type="evidence" value="ECO:0007669"/>
    <property type="project" value="InterPro"/>
</dbReference>
<dbReference type="CDD" id="cd24032">
    <property type="entry name" value="ASKHA_NBD_TsaB"/>
    <property type="match status" value="1"/>
</dbReference>
<dbReference type="EMBL" id="FNVO01000004">
    <property type="protein sequence ID" value="SEG33733.1"/>
    <property type="molecule type" value="Genomic_DNA"/>
</dbReference>
<dbReference type="InterPro" id="IPR043129">
    <property type="entry name" value="ATPase_NBD"/>
</dbReference>
<protein>
    <submittedName>
        <fullName evidence="3">tRNA threonylcarbamoyladenosine biosynthesis protein TsaB</fullName>
    </submittedName>
</protein>
<evidence type="ECO:0000313" key="3">
    <source>
        <dbReference type="EMBL" id="SEG33733.1"/>
    </source>
</evidence>
<dbReference type="PANTHER" id="PTHR11735:SF11">
    <property type="entry name" value="TRNA THREONYLCARBAMOYLADENOSINE BIOSYNTHESIS PROTEIN TSAB"/>
    <property type="match status" value="1"/>
</dbReference>
<dbReference type="InterPro" id="IPR022496">
    <property type="entry name" value="T6A_TsaB"/>
</dbReference>
<dbReference type="Pfam" id="PF00814">
    <property type="entry name" value="TsaD"/>
    <property type="match status" value="1"/>
</dbReference>
<dbReference type="RefSeq" id="WP_103937884.1">
    <property type="nucleotide sequence ID" value="NZ_FNVO01000004.1"/>
</dbReference>
<dbReference type="InterPro" id="IPR000905">
    <property type="entry name" value="Gcp-like_dom"/>
</dbReference>